<keyword evidence="3" id="KW-1185">Reference proteome</keyword>
<evidence type="ECO:0000313" key="2">
    <source>
        <dbReference type="EMBL" id="NIY70951.1"/>
    </source>
</evidence>
<dbReference type="PANTHER" id="PTHR43792">
    <property type="entry name" value="GNAT FAMILY, PUTATIVE (AFU_ORTHOLOGUE AFUA_3G00765)-RELATED-RELATED"/>
    <property type="match status" value="1"/>
</dbReference>
<evidence type="ECO:0000313" key="3">
    <source>
        <dbReference type="Proteomes" id="UP000709466"/>
    </source>
</evidence>
<gene>
    <name evidence="2" type="ORF">HCZ30_00710</name>
</gene>
<dbReference type="InterPro" id="IPR000182">
    <property type="entry name" value="GNAT_dom"/>
</dbReference>
<dbReference type="RefSeq" id="WP_167635844.1">
    <property type="nucleotide sequence ID" value="NZ_JAATOP010000001.1"/>
</dbReference>
<protein>
    <submittedName>
        <fullName evidence="2">GNAT family N-acetyltransferase</fullName>
    </submittedName>
</protein>
<feature type="domain" description="N-acetyltransferase" evidence="1">
    <location>
        <begin position="32"/>
        <end position="187"/>
    </location>
</feature>
<dbReference type="EMBL" id="JAATOP010000001">
    <property type="protein sequence ID" value="NIY70951.1"/>
    <property type="molecule type" value="Genomic_DNA"/>
</dbReference>
<accession>A0ABX0VUR7</accession>
<reference evidence="2 3" key="1">
    <citation type="submission" date="2020-03" db="EMBL/GenBank/DDBJ databases">
        <title>Bacterial isolates of synthetic phycosphere.</title>
        <authorList>
            <person name="Fu H."/>
            <person name="Moran M.A."/>
        </authorList>
    </citation>
    <scope>NUCLEOTIDE SEQUENCE [LARGE SCALE GENOMIC DNA]</scope>
    <source>
        <strain evidence="2 3">HF1</strain>
    </source>
</reference>
<dbReference type="PROSITE" id="PS51186">
    <property type="entry name" value="GNAT"/>
    <property type="match status" value="1"/>
</dbReference>
<name>A0ABX0VUR7_9RHOB</name>
<dbReference type="PANTHER" id="PTHR43792:SF1">
    <property type="entry name" value="N-ACETYLTRANSFERASE DOMAIN-CONTAINING PROTEIN"/>
    <property type="match status" value="1"/>
</dbReference>
<comment type="caution">
    <text evidence="2">The sequence shown here is derived from an EMBL/GenBank/DDBJ whole genome shotgun (WGS) entry which is preliminary data.</text>
</comment>
<proteinExistence type="predicted"/>
<dbReference type="Pfam" id="PF13302">
    <property type="entry name" value="Acetyltransf_3"/>
    <property type="match status" value="1"/>
</dbReference>
<dbReference type="Proteomes" id="UP000709466">
    <property type="component" value="Unassembled WGS sequence"/>
</dbReference>
<sequence>MNRPWEADPQGQAAVATDRIAGSLPRIALARVTLRAPYISDFEDYAKIVCTERGKYVDGPMSRDDAWLDFNQLVAGWLLRGAGLWTVVRNDDLKTLGFVMLDHEFGDPEPELGFLFLEEFEGQGYALEAARSARNNAYNALSWETLVSYIHPDNARAIKLAERLGAERDESADFGGCIAYRYPREIPE</sequence>
<dbReference type="SUPFAM" id="SSF55729">
    <property type="entry name" value="Acyl-CoA N-acyltransferases (Nat)"/>
    <property type="match status" value="1"/>
</dbReference>
<dbReference type="Gene3D" id="3.40.630.30">
    <property type="match status" value="1"/>
</dbReference>
<organism evidence="2 3">
    <name type="scientific">Marivivens donghaensis</name>
    <dbReference type="NCBI Taxonomy" id="1699413"/>
    <lineage>
        <taxon>Bacteria</taxon>
        <taxon>Pseudomonadati</taxon>
        <taxon>Pseudomonadota</taxon>
        <taxon>Alphaproteobacteria</taxon>
        <taxon>Rhodobacterales</taxon>
        <taxon>Paracoccaceae</taxon>
        <taxon>Marivivens group</taxon>
        <taxon>Marivivens</taxon>
    </lineage>
</organism>
<dbReference type="InterPro" id="IPR051531">
    <property type="entry name" value="N-acetyltransferase"/>
</dbReference>
<dbReference type="InterPro" id="IPR016181">
    <property type="entry name" value="Acyl_CoA_acyltransferase"/>
</dbReference>
<evidence type="ECO:0000259" key="1">
    <source>
        <dbReference type="PROSITE" id="PS51186"/>
    </source>
</evidence>